<name>K0E2T1_9BURK</name>
<geneLocation type="plasmid" evidence="1 2">
    <name>pSYMBR3459</name>
</geneLocation>
<accession>K0E2T1</accession>
<keyword evidence="1" id="KW-0614">Plasmid</keyword>
<dbReference type="KEGG" id="bpx:BUPH_08347"/>
<dbReference type="AlphaFoldDB" id="K0E2T1"/>
<dbReference type="HOGENOM" id="CLU_2435205_0_0_4"/>
<evidence type="ECO:0000313" key="1">
    <source>
        <dbReference type="EMBL" id="AFT90084.1"/>
    </source>
</evidence>
<evidence type="ECO:0000313" key="2">
    <source>
        <dbReference type="Proteomes" id="UP000010105"/>
    </source>
</evidence>
<protein>
    <submittedName>
        <fullName evidence="1">Uncharacterized protein</fullName>
    </submittedName>
</protein>
<reference evidence="1 2" key="1">
    <citation type="journal article" date="2012" name="J. Bacteriol.">
        <title>Complete Genome Sequence of Burkholderia phenoliruptrix BR3459a (CLA1), a Heat-Tolerant, Nitrogen-Fixing Symbiont of Mimosa flocculosa.</title>
        <authorList>
            <person name="de Oliveira Cunha C."/>
            <person name="Goda Zuleta L.F."/>
            <person name="Paula de Almeida L.G."/>
            <person name="Prioli Ciapina L."/>
            <person name="Lustrino Borges W."/>
            <person name="Pitard R.M."/>
            <person name="Baldani J.I."/>
            <person name="Straliotto R."/>
            <person name="de Faria S.M."/>
            <person name="Hungria M."/>
            <person name="Sousa Cavada B."/>
            <person name="Mercante F.M."/>
            <person name="Ribeiro de Vasconcelos A.T."/>
        </authorList>
    </citation>
    <scope>NUCLEOTIDE SEQUENCE [LARGE SCALE GENOMIC DNA]</scope>
    <source>
        <strain evidence="1 2">BR3459a</strain>
        <plasmid evidence="1 2">pSYMBR3459</plasmid>
    </source>
</reference>
<dbReference type="PATRIC" id="fig|1229205.11.peg.6771"/>
<sequence length="90" mass="9240">MLATASVAATTLTLECGELNGIRYSMNKQGKTHSGPDGYAGSHPTIVWPIGAAGSQATITMSDATGSPESDPAVWRQLELPPATTKIAAL</sequence>
<dbReference type="EMBL" id="CP003865">
    <property type="protein sequence ID" value="AFT90084.1"/>
    <property type="molecule type" value="Genomic_DNA"/>
</dbReference>
<dbReference type="Proteomes" id="UP000010105">
    <property type="component" value="Plasmid pSYMBR3459"/>
</dbReference>
<proteinExistence type="predicted"/>
<gene>
    <name evidence="1" type="ORF">BUPH_08347</name>
</gene>
<organism evidence="1 2">
    <name type="scientific">Paraburkholderia phenoliruptrix BR3459a</name>
    <dbReference type="NCBI Taxonomy" id="1229205"/>
    <lineage>
        <taxon>Bacteria</taxon>
        <taxon>Pseudomonadati</taxon>
        <taxon>Pseudomonadota</taxon>
        <taxon>Betaproteobacteria</taxon>
        <taxon>Burkholderiales</taxon>
        <taxon>Burkholderiaceae</taxon>
        <taxon>Paraburkholderia</taxon>
    </lineage>
</organism>